<dbReference type="SMART" id="SM00448">
    <property type="entry name" value="REC"/>
    <property type="match status" value="1"/>
</dbReference>
<dbReference type="InterPro" id="IPR011006">
    <property type="entry name" value="CheY-like_superfamily"/>
</dbReference>
<evidence type="ECO:0000313" key="5">
    <source>
        <dbReference type="Proteomes" id="UP001500642"/>
    </source>
</evidence>
<evidence type="ECO:0000313" key="4">
    <source>
        <dbReference type="EMBL" id="GAA4382986.1"/>
    </source>
</evidence>
<dbReference type="SUPFAM" id="SSF46785">
    <property type="entry name" value="Winged helix' DNA-binding domain"/>
    <property type="match status" value="1"/>
</dbReference>
<keyword evidence="1" id="KW-0597">Phosphoprotein</keyword>
<protein>
    <submittedName>
        <fullName evidence="4">Response regulator</fullName>
    </submittedName>
</protein>
<dbReference type="Gene3D" id="3.40.50.2300">
    <property type="match status" value="1"/>
</dbReference>
<feature type="domain" description="Response regulatory" evidence="3">
    <location>
        <begin position="53"/>
        <end position="176"/>
    </location>
</feature>
<reference evidence="5" key="1">
    <citation type="journal article" date="2019" name="Int. J. Syst. Evol. Microbiol.">
        <title>The Global Catalogue of Microorganisms (GCM) 10K type strain sequencing project: providing services to taxonomists for standard genome sequencing and annotation.</title>
        <authorList>
            <consortium name="The Broad Institute Genomics Platform"/>
            <consortium name="The Broad Institute Genome Sequencing Center for Infectious Disease"/>
            <person name="Wu L."/>
            <person name="Ma J."/>
        </authorList>
    </citation>
    <scope>NUCLEOTIDE SEQUENCE [LARGE SCALE GENOMIC DNA]</scope>
    <source>
        <strain evidence="5">JCM 17808</strain>
    </source>
</reference>
<dbReference type="EMBL" id="BAABGL010000002">
    <property type="protein sequence ID" value="GAA4382986.1"/>
    <property type="molecule type" value="Genomic_DNA"/>
</dbReference>
<evidence type="ECO:0000259" key="3">
    <source>
        <dbReference type="PROSITE" id="PS50110"/>
    </source>
</evidence>
<feature type="region of interest" description="Disordered" evidence="2">
    <location>
        <begin position="1"/>
        <end position="33"/>
    </location>
</feature>
<dbReference type="PROSITE" id="PS50110">
    <property type="entry name" value="RESPONSE_REGULATORY"/>
    <property type="match status" value="1"/>
</dbReference>
<feature type="compositionally biased region" description="Basic residues" evidence="2">
    <location>
        <begin position="1"/>
        <end position="24"/>
    </location>
</feature>
<dbReference type="InterPro" id="IPR051271">
    <property type="entry name" value="2C-system_Tx_regulators"/>
</dbReference>
<name>A0ABP8J0Y9_9MICO</name>
<evidence type="ECO:0000256" key="1">
    <source>
        <dbReference type="PROSITE-ProRule" id="PRU00169"/>
    </source>
</evidence>
<dbReference type="Pfam" id="PF00072">
    <property type="entry name" value="Response_reg"/>
    <property type="match status" value="1"/>
</dbReference>
<dbReference type="InterPro" id="IPR036390">
    <property type="entry name" value="WH_DNA-bd_sf"/>
</dbReference>
<proteinExistence type="predicted"/>
<keyword evidence="5" id="KW-1185">Reference proteome</keyword>
<feature type="modified residue" description="4-aspartylphosphate" evidence="1">
    <location>
        <position position="111"/>
    </location>
</feature>
<accession>A0ABP8J0Y9</accession>
<dbReference type="Gene3D" id="1.10.10.10">
    <property type="entry name" value="Winged helix-like DNA-binding domain superfamily/Winged helix DNA-binding domain"/>
    <property type="match status" value="1"/>
</dbReference>
<dbReference type="SUPFAM" id="SSF52172">
    <property type="entry name" value="CheY-like"/>
    <property type="match status" value="1"/>
</dbReference>
<dbReference type="PANTHER" id="PTHR45526">
    <property type="entry name" value="TRANSCRIPTIONAL REGULATORY PROTEIN DPIA"/>
    <property type="match status" value="1"/>
</dbReference>
<evidence type="ECO:0000256" key="2">
    <source>
        <dbReference type="SAM" id="MobiDB-lite"/>
    </source>
</evidence>
<sequence length="282" mass="30250">MPRRPPRLGPRRRLPPGPRRRPKPARGPDPRESIRLETSMGAQHRQTDDHGVGVLVVEDESVAAKAHAQYVDRLEGFHVAGIARNATQALAALSGQIIGMDPARITLVLLDMNLPDGHGLQLLRAIRGKHIPVDVVAVTAARDMQVVQEALSLGVVQYIIKPFTFPVFKSKLEAYLGYRATLAADCDGAEMTQTEVDAALAALGAAPAKTAPKGVPEAVQEQITGVLADGSAMSAAEVGDRIGVSRVTARRYLEALTDAGALDRRPRYGSAGRPVLEYRILD</sequence>
<dbReference type="InterPro" id="IPR001789">
    <property type="entry name" value="Sig_transdc_resp-reg_receiver"/>
</dbReference>
<organism evidence="4 5">
    <name type="scientific">Brevibacterium pityocampae</name>
    <dbReference type="NCBI Taxonomy" id="506594"/>
    <lineage>
        <taxon>Bacteria</taxon>
        <taxon>Bacillati</taxon>
        <taxon>Actinomycetota</taxon>
        <taxon>Actinomycetes</taxon>
        <taxon>Micrococcales</taxon>
        <taxon>Brevibacteriaceae</taxon>
        <taxon>Brevibacterium</taxon>
    </lineage>
</organism>
<dbReference type="InterPro" id="IPR036388">
    <property type="entry name" value="WH-like_DNA-bd_sf"/>
</dbReference>
<comment type="caution">
    <text evidence="4">The sequence shown here is derived from an EMBL/GenBank/DDBJ whole genome shotgun (WGS) entry which is preliminary data.</text>
</comment>
<dbReference type="Proteomes" id="UP001500642">
    <property type="component" value="Unassembled WGS sequence"/>
</dbReference>
<gene>
    <name evidence="4" type="ORF">GCM10023167_02100</name>
</gene>
<dbReference type="PANTHER" id="PTHR45526:SF1">
    <property type="entry name" value="TRANSCRIPTIONAL REGULATORY PROTEIN DCUR-RELATED"/>
    <property type="match status" value="1"/>
</dbReference>